<dbReference type="AlphaFoldDB" id="A0A4C1TIX4"/>
<feature type="region of interest" description="Disordered" evidence="1">
    <location>
        <begin position="1"/>
        <end position="24"/>
    </location>
</feature>
<sequence>MFKEYFSVENLSTQSKKPRNDTESKALKVLDDTSCKLTNERFEVFPDVETAQQITNDINENHKSASFDLMGWASNETDALGAIESTKGE</sequence>
<evidence type="ECO:0000256" key="1">
    <source>
        <dbReference type="SAM" id="MobiDB-lite"/>
    </source>
</evidence>
<name>A0A4C1TIX4_EUMVA</name>
<evidence type="ECO:0000313" key="2">
    <source>
        <dbReference type="EMBL" id="GBP14443.1"/>
    </source>
</evidence>
<dbReference type="Proteomes" id="UP000299102">
    <property type="component" value="Unassembled WGS sequence"/>
</dbReference>
<organism evidence="2 3">
    <name type="scientific">Eumeta variegata</name>
    <name type="common">Bagworm moth</name>
    <name type="synonym">Eumeta japonica</name>
    <dbReference type="NCBI Taxonomy" id="151549"/>
    <lineage>
        <taxon>Eukaryota</taxon>
        <taxon>Metazoa</taxon>
        <taxon>Ecdysozoa</taxon>
        <taxon>Arthropoda</taxon>
        <taxon>Hexapoda</taxon>
        <taxon>Insecta</taxon>
        <taxon>Pterygota</taxon>
        <taxon>Neoptera</taxon>
        <taxon>Endopterygota</taxon>
        <taxon>Lepidoptera</taxon>
        <taxon>Glossata</taxon>
        <taxon>Ditrysia</taxon>
        <taxon>Tineoidea</taxon>
        <taxon>Psychidae</taxon>
        <taxon>Oiketicinae</taxon>
        <taxon>Eumeta</taxon>
    </lineage>
</organism>
<protein>
    <submittedName>
        <fullName evidence="2">Uncharacterized protein</fullName>
    </submittedName>
</protein>
<reference evidence="2 3" key="1">
    <citation type="journal article" date="2019" name="Commun. Biol.">
        <title>The bagworm genome reveals a unique fibroin gene that provides high tensile strength.</title>
        <authorList>
            <person name="Kono N."/>
            <person name="Nakamura H."/>
            <person name="Ohtoshi R."/>
            <person name="Tomita M."/>
            <person name="Numata K."/>
            <person name="Arakawa K."/>
        </authorList>
    </citation>
    <scope>NUCLEOTIDE SEQUENCE [LARGE SCALE GENOMIC DNA]</scope>
</reference>
<proteinExistence type="predicted"/>
<dbReference type="EMBL" id="BGZK01000064">
    <property type="protein sequence ID" value="GBP14443.1"/>
    <property type="molecule type" value="Genomic_DNA"/>
</dbReference>
<keyword evidence="3" id="KW-1185">Reference proteome</keyword>
<accession>A0A4C1TIX4</accession>
<evidence type="ECO:0000313" key="3">
    <source>
        <dbReference type="Proteomes" id="UP000299102"/>
    </source>
</evidence>
<gene>
    <name evidence="2" type="ORF">EVAR_7729_1</name>
</gene>
<comment type="caution">
    <text evidence="2">The sequence shown here is derived from an EMBL/GenBank/DDBJ whole genome shotgun (WGS) entry which is preliminary data.</text>
</comment>
<dbReference type="OrthoDB" id="7742039at2759"/>